<keyword evidence="3" id="KW-1185">Reference proteome</keyword>
<feature type="transmembrane region" description="Helical" evidence="1">
    <location>
        <begin position="104"/>
        <end position="128"/>
    </location>
</feature>
<accession>A0A9X3Z536</accession>
<dbReference type="AlphaFoldDB" id="A0A9X3Z536"/>
<dbReference type="InterPro" id="IPR031617">
    <property type="entry name" value="PelG"/>
</dbReference>
<keyword evidence="1" id="KW-0812">Transmembrane</keyword>
<feature type="transmembrane region" description="Helical" evidence="1">
    <location>
        <begin position="237"/>
        <end position="258"/>
    </location>
</feature>
<feature type="transmembrane region" description="Helical" evidence="1">
    <location>
        <begin position="61"/>
        <end position="84"/>
    </location>
</feature>
<feature type="transmembrane region" description="Helical" evidence="1">
    <location>
        <begin position="162"/>
        <end position="183"/>
    </location>
</feature>
<feature type="transmembrane region" description="Helical" evidence="1">
    <location>
        <begin position="398"/>
        <end position="416"/>
    </location>
</feature>
<comment type="caution">
    <text evidence="2">The sequence shown here is derived from an EMBL/GenBank/DDBJ whole genome shotgun (WGS) entry which is preliminary data.</text>
</comment>
<evidence type="ECO:0000313" key="2">
    <source>
        <dbReference type="EMBL" id="MDA5110240.1"/>
    </source>
</evidence>
<dbReference type="EMBL" id="JAPYYP010000028">
    <property type="protein sequence ID" value="MDA5110240.1"/>
    <property type="molecule type" value="Genomic_DNA"/>
</dbReference>
<gene>
    <name evidence="2" type="primary">pelG</name>
    <name evidence="2" type="ORF">O3V59_17875</name>
</gene>
<evidence type="ECO:0000256" key="1">
    <source>
        <dbReference type="SAM" id="Phobius"/>
    </source>
</evidence>
<feature type="transmembrane region" description="Helical" evidence="1">
    <location>
        <begin position="21"/>
        <end position="49"/>
    </location>
</feature>
<name>A0A9X3Z536_9BACL</name>
<feature type="transmembrane region" description="Helical" evidence="1">
    <location>
        <begin position="134"/>
        <end position="155"/>
    </location>
</feature>
<keyword evidence="1" id="KW-1133">Transmembrane helix</keyword>
<dbReference type="Pfam" id="PF16933">
    <property type="entry name" value="PelG"/>
    <property type="match status" value="1"/>
</dbReference>
<protein>
    <submittedName>
        <fullName evidence="2">Exopolysaccharide Pel transporter PelG</fullName>
    </submittedName>
</protein>
<sequence length="471" mass="52727">MAGIGFQLKRLFDREGLFGRVQAISYASLVTVGPILSCMAAVAVVHWLLVAEMAPYRARELFQAGTAYAFAFSFIVTAPFSMLFTRLASDQLYEQRYDELLPTFYGSLQVALGCASVPAAAFLLLAPLELAEKLALVVLYMELTVIWMGVVYVSAMKAYRRIAGAFFAGMLLAMAAVWLYVRLEGERLAAWGLFAGLAGGFFVTAAVLLWEVERFFRTPRPASPYGFVRDLRRYPSLLAIGLFTAVSMYAHQFAQWAFHGEWLEGTFRLTPEYDVAVYYAVLSVLPTLVWFVVSVETAFYPKYRQYYDAILGQGTILEIDRARREMEQVLVGEMAKLMGIQLVFSLVAVACGIRYLPYIGFTAEQVDTFNILVMAFYVYIMNSVSLLLLLYFDDRKGALALSAIFLAANVAASWALRDVEYQGLSLFAASFPVLAATLGRLIYRLRRLHYATFSAQPLVLREHARMRGRAG</sequence>
<feature type="transmembrane region" description="Helical" evidence="1">
    <location>
        <begin position="278"/>
        <end position="300"/>
    </location>
</feature>
<dbReference type="Proteomes" id="UP001151071">
    <property type="component" value="Unassembled WGS sequence"/>
</dbReference>
<proteinExistence type="predicted"/>
<organism evidence="2 3">
    <name type="scientific">Brevibacillus thermoruber</name>
    <dbReference type="NCBI Taxonomy" id="33942"/>
    <lineage>
        <taxon>Bacteria</taxon>
        <taxon>Bacillati</taxon>
        <taxon>Bacillota</taxon>
        <taxon>Bacilli</taxon>
        <taxon>Bacillales</taxon>
        <taxon>Paenibacillaceae</taxon>
        <taxon>Brevibacillus</taxon>
    </lineage>
</organism>
<feature type="transmembrane region" description="Helical" evidence="1">
    <location>
        <begin position="422"/>
        <end position="443"/>
    </location>
</feature>
<feature type="transmembrane region" description="Helical" evidence="1">
    <location>
        <begin position="189"/>
        <end position="210"/>
    </location>
</feature>
<evidence type="ECO:0000313" key="3">
    <source>
        <dbReference type="Proteomes" id="UP001151071"/>
    </source>
</evidence>
<dbReference type="RefSeq" id="WP_271140659.1">
    <property type="nucleotide sequence ID" value="NZ_JAPYYP010000028.1"/>
</dbReference>
<feature type="transmembrane region" description="Helical" evidence="1">
    <location>
        <begin position="368"/>
        <end position="391"/>
    </location>
</feature>
<reference evidence="2" key="1">
    <citation type="submission" date="2022-12" db="EMBL/GenBank/DDBJ databases">
        <title>Draft genome sequence of the thermophilic strain Brevibacillus thermoruber HT42, isolated from Los Humeros, Puebla, Mexico, with biotechnological potential.</title>
        <authorList>
            <person name="Lara Sanchez J."/>
            <person name="Solis Palacios R."/>
            <person name="Bustos Baena A.S."/>
            <person name="Ruz Baez A.E."/>
            <person name="Espinosa Luna G."/>
            <person name="Oliart Ros R.M."/>
        </authorList>
    </citation>
    <scope>NUCLEOTIDE SEQUENCE</scope>
    <source>
        <strain evidence="2">HT42</strain>
    </source>
</reference>
<keyword evidence="1" id="KW-0472">Membrane</keyword>
<feature type="transmembrane region" description="Helical" evidence="1">
    <location>
        <begin position="334"/>
        <end position="356"/>
    </location>
</feature>